<keyword evidence="2" id="KW-1185">Reference proteome</keyword>
<evidence type="ECO:0000313" key="1">
    <source>
        <dbReference type="EMBL" id="KAF3576091.1"/>
    </source>
</evidence>
<accession>A0ABQ7DFF4</accession>
<reference evidence="1 2" key="1">
    <citation type="journal article" date="2020" name="BMC Genomics">
        <title>Intraspecific diversification of the crop wild relative Brassica cretica Lam. using demographic model selection.</title>
        <authorList>
            <person name="Kioukis A."/>
            <person name="Michalopoulou V.A."/>
            <person name="Briers L."/>
            <person name="Pirintsos S."/>
            <person name="Studholme D.J."/>
            <person name="Pavlidis P."/>
            <person name="Sarris P.F."/>
        </authorList>
    </citation>
    <scope>NUCLEOTIDE SEQUENCE [LARGE SCALE GENOMIC DNA]</scope>
    <source>
        <strain evidence="2">cv. PFS-1207/04</strain>
    </source>
</reference>
<evidence type="ECO:0000313" key="2">
    <source>
        <dbReference type="Proteomes" id="UP000266723"/>
    </source>
</evidence>
<organism evidence="1 2">
    <name type="scientific">Brassica cretica</name>
    <name type="common">Mustard</name>
    <dbReference type="NCBI Taxonomy" id="69181"/>
    <lineage>
        <taxon>Eukaryota</taxon>
        <taxon>Viridiplantae</taxon>
        <taxon>Streptophyta</taxon>
        <taxon>Embryophyta</taxon>
        <taxon>Tracheophyta</taxon>
        <taxon>Spermatophyta</taxon>
        <taxon>Magnoliopsida</taxon>
        <taxon>eudicotyledons</taxon>
        <taxon>Gunneridae</taxon>
        <taxon>Pentapetalae</taxon>
        <taxon>rosids</taxon>
        <taxon>malvids</taxon>
        <taxon>Brassicales</taxon>
        <taxon>Brassicaceae</taxon>
        <taxon>Brassiceae</taxon>
        <taxon>Brassica</taxon>
    </lineage>
</organism>
<comment type="caution">
    <text evidence="1">The sequence shown here is derived from an EMBL/GenBank/DDBJ whole genome shotgun (WGS) entry which is preliminary data.</text>
</comment>
<dbReference type="InterPro" id="IPR052650">
    <property type="entry name" value="Zinc_finger_CCCH"/>
</dbReference>
<gene>
    <name evidence="1" type="ORF">DY000_02029618</name>
</gene>
<name>A0ABQ7DFF4_BRACR</name>
<dbReference type="EMBL" id="QGKV02000649">
    <property type="protein sequence ID" value="KAF3576091.1"/>
    <property type="molecule type" value="Genomic_DNA"/>
</dbReference>
<dbReference type="PANTHER" id="PTHR36886:SF3">
    <property type="entry name" value="PROTEIN FRIGIDA-ESSENTIAL 1"/>
    <property type="match status" value="1"/>
</dbReference>
<proteinExistence type="predicted"/>
<dbReference type="PANTHER" id="PTHR36886">
    <property type="entry name" value="PROTEIN FRIGIDA-ESSENTIAL 1"/>
    <property type="match status" value="1"/>
</dbReference>
<sequence>MRQFRTAVVETIKDMLKPLWREGRLSKDVHNMIVKRATEKIVGAAVQLHQVPTNNESVEKYLSMSSTRIVKLVEVSF</sequence>
<protein>
    <submittedName>
        <fullName evidence="1">Uncharacterized protein</fullName>
    </submittedName>
</protein>
<dbReference type="Proteomes" id="UP000266723">
    <property type="component" value="Unassembled WGS sequence"/>
</dbReference>